<name>S9V4A8_9TRYP</name>
<comment type="caution">
    <text evidence="2">The sequence shown here is derived from an EMBL/GenBank/DDBJ whole genome shotgun (WGS) entry which is preliminary data.</text>
</comment>
<feature type="region of interest" description="Disordered" evidence="1">
    <location>
        <begin position="344"/>
        <end position="376"/>
    </location>
</feature>
<dbReference type="OrthoDB" id="277644at2759"/>
<keyword evidence="3" id="KW-1185">Reference proteome</keyword>
<feature type="compositionally biased region" description="Basic and acidic residues" evidence="1">
    <location>
        <begin position="366"/>
        <end position="376"/>
    </location>
</feature>
<evidence type="ECO:0000313" key="3">
    <source>
        <dbReference type="Proteomes" id="UP000015354"/>
    </source>
</evidence>
<organism evidence="2 3">
    <name type="scientific">Strigomonas culicis</name>
    <dbReference type="NCBI Taxonomy" id="28005"/>
    <lineage>
        <taxon>Eukaryota</taxon>
        <taxon>Discoba</taxon>
        <taxon>Euglenozoa</taxon>
        <taxon>Kinetoplastea</taxon>
        <taxon>Metakinetoplastina</taxon>
        <taxon>Trypanosomatida</taxon>
        <taxon>Trypanosomatidae</taxon>
        <taxon>Strigomonadinae</taxon>
        <taxon>Strigomonas</taxon>
    </lineage>
</organism>
<evidence type="ECO:0000313" key="2">
    <source>
        <dbReference type="EMBL" id="EPY35723.1"/>
    </source>
</evidence>
<sequence>MYRMPVAVAGRGCQKMSTTLRAATAYFSLWQRPNTGNARMGPVPSFPTACRAASQRAYATRNTDANHNSGGDVNFEFDPLASVRHDAAVETAKQSKESIVESFCPPGAPPSAKCKISGYLDKHPIDSLIVAEEVQITHVQNKDSGTEEKMNNLSPCSLEDALEQAQQRGLHLVQMGVREGLAFCRIRDETPWIHQLIAEDMAAAGAAAAGAAEEAASAPEKLKKLVDHQFRDVVDAHFIGWKSKKIAEDIRRLHPVKLTIKDFQSAESAMYKLREMCVAIKEFAEAKGIYHHFTSIVGNDREASITLSPSSANKSGTVSKLVKHPSEKEWTSALKRMQDQCQRAGRTGTYFKSSSLKPRNVGASLHRVDKYGRRKD</sequence>
<dbReference type="EMBL" id="ATMH01000951">
    <property type="protein sequence ID" value="EPY35723.1"/>
    <property type="molecule type" value="Genomic_DNA"/>
</dbReference>
<dbReference type="Proteomes" id="UP000015354">
    <property type="component" value="Unassembled WGS sequence"/>
</dbReference>
<accession>S9V4A8</accession>
<dbReference type="AlphaFoldDB" id="S9V4A8"/>
<proteinExistence type="predicted"/>
<reference evidence="2 3" key="1">
    <citation type="journal article" date="2013" name="PLoS ONE">
        <title>Predicting the Proteins of Angomonas deanei, Strigomonas culicis and Their Respective Endosymbionts Reveals New Aspects of the Trypanosomatidae Family.</title>
        <authorList>
            <person name="Motta M.C."/>
            <person name="Martins A.C."/>
            <person name="de Souza S.S."/>
            <person name="Catta-Preta C.M."/>
            <person name="Silva R."/>
            <person name="Klein C.C."/>
            <person name="de Almeida L.G."/>
            <person name="de Lima Cunha O."/>
            <person name="Ciapina L.P."/>
            <person name="Brocchi M."/>
            <person name="Colabardini A.C."/>
            <person name="de Araujo Lima B."/>
            <person name="Machado C.R."/>
            <person name="de Almeida Soares C.M."/>
            <person name="Probst C.M."/>
            <person name="de Menezes C.B."/>
            <person name="Thompson C.E."/>
            <person name="Bartholomeu D.C."/>
            <person name="Gradia D.F."/>
            <person name="Pavoni D.P."/>
            <person name="Grisard E.C."/>
            <person name="Fantinatti-Garboggini F."/>
            <person name="Marchini F.K."/>
            <person name="Rodrigues-Luiz G.F."/>
            <person name="Wagner G."/>
            <person name="Goldman G.H."/>
            <person name="Fietto J.L."/>
            <person name="Elias M.C."/>
            <person name="Goldman M.H."/>
            <person name="Sagot M.F."/>
            <person name="Pereira M."/>
            <person name="Stoco P.H."/>
            <person name="de Mendonca-Neto R.P."/>
            <person name="Teixeira S.M."/>
            <person name="Maciel T.E."/>
            <person name="de Oliveira Mendes T.A."/>
            <person name="Urmenyi T.P."/>
            <person name="de Souza W."/>
            <person name="Schenkman S."/>
            <person name="de Vasconcelos A.T."/>
        </authorList>
    </citation>
    <scope>NUCLEOTIDE SEQUENCE [LARGE SCALE GENOMIC DNA]</scope>
</reference>
<evidence type="ECO:0000256" key="1">
    <source>
        <dbReference type="SAM" id="MobiDB-lite"/>
    </source>
</evidence>
<gene>
    <name evidence="2" type="ORF">STCU_00951</name>
</gene>
<protein>
    <submittedName>
        <fullName evidence="2">Uncharacterized protein</fullName>
    </submittedName>
</protein>